<feature type="domain" description="AbiEi antitoxin N-terminal" evidence="1">
    <location>
        <begin position="11"/>
        <end position="58"/>
    </location>
</feature>
<dbReference type="AlphaFoldDB" id="K6WP86"/>
<evidence type="ECO:0000259" key="1">
    <source>
        <dbReference type="Pfam" id="PF13338"/>
    </source>
</evidence>
<protein>
    <recommendedName>
        <fullName evidence="5">DUF559 domain-containing protein</fullName>
    </recommendedName>
</protein>
<reference evidence="3 4" key="1">
    <citation type="submission" date="2012-08" db="EMBL/GenBank/DDBJ databases">
        <title>Whole genome shotgun sequence of Gordonia namibiensis NBRC 108229.</title>
        <authorList>
            <person name="Isaki-Nakamura S."/>
            <person name="Hosoyama A."/>
            <person name="Tsuchikane K."/>
            <person name="Katsumata H."/>
            <person name="Baba S."/>
            <person name="Yamazaki S."/>
            <person name="Fujita N."/>
        </authorList>
    </citation>
    <scope>NUCLEOTIDE SEQUENCE [LARGE SCALE GENOMIC DNA]</scope>
    <source>
        <strain evidence="3 4">NBRC 108229</strain>
    </source>
</reference>
<comment type="caution">
    <text evidence="3">The sequence shown here is derived from an EMBL/GenBank/DDBJ whole genome shotgun (WGS) entry which is preliminary data.</text>
</comment>
<accession>K6WP86</accession>
<name>K6WP86_9ACTN</name>
<keyword evidence="4" id="KW-1185">Reference proteome</keyword>
<dbReference type="InterPro" id="IPR025159">
    <property type="entry name" value="AbiEi_N"/>
</dbReference>
<evidence type="ECO:0000313" key="3">
    <source>
        <dbReference type="EMBL" id="GAC01241.1"/>
    </source>
</evidence>
<feature type="domain" description="Restriction endonuclease type II-like" evidence="2">
    <location>
        <begin position="206"/>
        <end position="292"/>
    </location>
</feature>
<dbReference type="InterPro" id="IPR011335">
    <property type="entry name" value="Restrct_endonuc-II-like"/>
</dbReference>
<proteinExistence type="predicted"/>
<dbReference type="SUPFAM" id="SSF52980">
    <property type="entry name" value="Restriction endonuclease-like"/>
    <property type="match status" value="1"/>
</dbReference>
<dbReference type="Pfam" id="PF13338">
    <property type="entry name" value="AbiEi_4"/>
    <property type="match status" value="1"/>
</dbReference>
<evidence type="ECO:0008006" key="5">
    <source>
        <dbReference type="Google" id="ProtNLM"/>
    </source>
</evidence>
<dbReference type="Pfam" id="PF18741">
    <property type="entry name" value="MTES_1575"/>
    <property type="match status" value="1"/>
</dbReference>
<dbReference type="Gene3D" id="3.40.960.10">
    <property type="entry name" value="VSR Endonuclease"/>
    <property type="match status" value="1"/>
</dbReference>
<gene>
    <name evidence="3" type="ORF">GONAM_23_00620</name>
</gene>
<dbReference type="EMBL" id="BAHE01000023">
    <property type="protein sequence ID" value="GAC01241.1"/>
    <property type="molecule type" value="Genomic_DNA"/>
</dbReference>
<evidence type="ECO:0000313" key="4">
    <source>
        <dbReference type="Proteomes" id="UP000035058"/>
    </source>
</evidence>
<sequence length="294" mass="32635">MRPIVVQTPSRLRRHALARDGVVTITEALEFGMTKSGVHRRVDSGLWTPQSRGVYTLADHPVTARTRARLAVAEVGRGAALSGLGAAWWHGIVDDPPKKLTVTAPRSRHAKSVDGVRIRYRKLEDAETVTRDDLLVTSLPLSVLEASVEKDSTVLDAALLLRRVSIEQLRTAAKRRRRRADAPGIASLIAGVEEGARSEAERLAVDLLRQGGVEGFVSNHPVEGYFVDVAFPEQMLAVEIDGMAYHRDAETFQRDRRRRNDLIAQGWTVLNFTWADLRERPGYVVDRVRQALAA</sequence>
<evidence type="ECO:0000259" key="2">
    <source>
        <dbReference type="Pfam" id="PF18741"/>
    </source>
</evidence>
<organism evidence="3 4">
    <name type="scientific">Gordonia namibiensis NBRC 108229</name>
    <dbReference type="NCBI Taxonomy" id="1208314"/>
    <lineage>
        <taxon>Bacteria</taxon>
        <taxon>Bacillati</taxon>
        <taxon>Actinomycetota</taxon>
        <taxon>Actinomycetes</taxon>
        <taxon>Mycobacteriales</taxon>
        <taxon>Gordoniaceae</taxon>
        <taxon>Gordonia</taxon>
    </lineage>
</organism>
<dbReference type="Proteomes" id="UP000035058">
    <property type="component" value="Unassembled WGS sequence"/>
</dbReference>
<dbReference type="InterPro" id="IPR049468">
    <property type="entry name" value="Restrct_endonuc-II-like_dom"/>
</dbReference>